<dbReference type="Gene3D" id="3.30.70.1320">
    <property type="entry name" value="Multidrug efflux transporter AcrB pore domain like"/>
    <property type="match status" value="1"/>
</dbReference>
<name>A0ABX7XB28_9FLAO</name>
<feature type="transmembrane region" description="Helical" evidence="1">
    <location>
        <begin position="534"/>
        <end position="555"/>
    </location>
</feature>
<dbReference type="InterPro" id="IPR027463">
    <property type="entry name" value="AcrB_DN_DC_subdom"/>
</dbReference>
<reference evidence="3" key="2">
    <citation type="submission" date="2021-04" db="EMBL/GenBank/DDBJ databases">
        <title>Taxonomy of Flavobacteriaceae bacterium ZY171143.</title>
        <authorList>
            <person name="Li F."/>
        </authorList>
    </citation>
    <scope>NUCLEOTIDE SEQUENCE [LARGE SCALE GENOMIC DNA]</scope>
    <source>
        <strain evidence="3">ZY171143</strain>
    </source>
</reference>
<keyword evidence="1" id="KW-1133">Transmembrane helix</keyword>
<dbReference type="Gene3D" id="3.30.2090.10">
    <property type="entry name" value="Multidrug efflux transporter AcrB TolC docking domain, DN and DC subdomains"/>
    <property type="match status" value="2"/>
</dbReference>
<feature type="transmembrane region" description="Helical" evidence="1">
    <location>
        <begin position="863"/>
        <end position="885"/>
    </location>
</feature>
<dbReference type="PANTHER" id="PTHR32063">
    <property type="match status" value="1"/>
</dbReference>
<protein>
    <submittedName>
        <fullName evidence="2">Efflux RND transporter permease subunit</fullName>
    </submittedName>
</protein>
<evidence type="ECO:0000256" key="1">
    <source>
        <dbReference type="SAM" id="Phobius"/>
    </source>
</evidence>
<reference evidence="2 3" key="1">
    <citation type="journal article" date="2021" name="Int. J. Syst. Evol. Microbiol.">
        <title>Faecalibacter bovis sp. nov., isolated from cow faeces.</title>
        <authorList>
            <person name="Li F."/>
            <person name="Zhao W."/>
            <person name="Hong Q."/>
            <person name="Shao Q."/>
            <person name="Song J."/>
            <person name="Yang S."/>
        </authorList>
    </citation>
    <scope>NUCLEOTIDE SEQUENCE [LARGE SCALE GENOMIC DNA]</scope>
    <source>
        <strain evidence="2 3">ZY171143</strain>
    </source>
</reference>
<dbReference type="Proteomes" id="UP000672011">
    <property type="component" value="Chromosome"/>
</dbReference>
<evidence type="ECO:0000313" key="3">
    <source>
        <dbReference type="Proteomes" id="UP000672011"/>
    </source>
</evidence>
<evidence type="ECO:0000313" key="2">
    <source>
        <dbReference type="EMBL" id="QTV05101.1"/>
    </source>
</evidence>
<feature type="transmembrane region" description="Helical" evidence="1">
    <location>
        <begin position="334"/>
        <end position="353"/>
    </location>
</feature>
<dbReference type="Gene3D" id="1.20.1640.10">
    <property type="entry name" value="Multidrug efflux transporter AcrB transmembrane domain"/>
    <property type="match status" value="2"/>
</dbReference>
<feature type="transmembrane region" description="Helical" evidence="1">
    <location>
        <begin position="12"/>
        <end position="32"/>
    </location>
</feature>
<dbReference type="PANTHER" id="PTHR32063:SF0">
    <property type="entry name" value="SWARMING MOTILITY PROTEIN SWRC"/>
    <property type="match status" value="1"/>
</dbReference>
<dbReference type="SUPFAM" id="SSF82714">
    <property type="entry name" value="Multidrug efflux transporter AcrB TolC docking domain, DN and DC subdomains"/>
    <property type="match status" value="2"/>
</dbReference>
<sequence>MKLAEISIKRPTLIIVLFTILTLGGLLSYSSLGYELIPKFDVNVVTVSTIYPGASPGEVENSVTKKIEDAVSSLENVKKVESKSYESLSIVMITLNSDADADYSLNDAQRKINQIISDLPEDVETPSLSKFSMSDLPIITAGVSSDKLNDKDLYDLLDKKIEPVLARVKGVAQVNLIGGQEREIQVRLDAKKLEGYGLSVPQVQQAILTSNLDFPTGNIKTRENSTIIRLSGKYKSVEELNGLVLTTNQGIQVRLSDVALVYDSQREVEKVARLNQEPSIIFQVVKQSDANAVEVSSLVQKATKDIEKQFKAEGVKIRIMNDTSIFTLNAANSVVFDLVLAIVLVAVVMLLFLHSIRNAFIVMVAIPASLIATFIGMELLGYTLNLMTLLGLSLVVGILVDDAIVVLENIYRHMEMGKSRIRASYDGAAEIGFTVTAITLVIVVVFLPIALSTGLVAGIIGQFCVTVVIATMLSLLSSFTIVPWLSSRFGKLEHLTGKNLFERFILWFEGVLNSFTNWVSDLLKWCLKNTFTKIASIVGAVALLIASFMLVPLGYVGTGFFPKIDKGEFLVQIELPKDASIEQTNQKTIQIERYLRDKPEIVDMITTVGQQSGGMGASQSTAYQAEIDVILTDKSEREDNSSIYAAKMKRELQDKFVGVKIKTVPVGLVGAERAPLLLTVTGTDYEAAAKFATQALDILKTIPGSSEPELTSEDGNPEITVSVDRDKMSALGLNLQTVGLTMQTAFSGNTDGKYRDGAYEYDINIQFDDFNRRSIEDVKNIIFVNNAGQQIKLSQFANVLQGSGPSLLERRDKTAAVSIESQVVGRAIGDVANEWMAEIEKLDKPAGVDYVWGGDMENQTEGFGTLGIALLAAIILVYLVMVALYDSFVYPFVVLFSIPLSLIGVFVILALTANSLNVFTILGMIMLIGLVCKNAILLVDFTNQRKEAGESTYNALLQANHARLRPILMTTIAMVFGMIPIALAKGAGAEMNNGLAWVIIGGLISSLFLTLIIVPVVYSIFDSLIKKFTKGEPIDYEAEMKADYDEVQIKEEWE</sequence>
<dbReference type="PRINTS" id="PR00702">
    <property type="entry name" value="ACRIFLAVINRP"/>
</dbReference>
<feature type="transmembrane region" description="Helical" evidence="1">
    <location>
        <begin position="995"/>
        <end position="1021"/>
    </location>
</feature>
<dbReference type="SUPFAM" id="SSF82693">
    <property type="entry name" value="Multidrug efflux transporter AcrB pore domain, PN1, PN2, PC1 and PC2 subdomains"/>
    <property type="match status" value="3"/>
</dbReference>
<feature type="transmembrane region" description="Helical" evidence="1">
    <location>
        <begin position="892"/>
        <end position="913"/>
    </location>
</feature>
<keyword evidence="1" id="KW-0812">Transmembrane</keyword>
<accession>A0ABX7XB28</accession>
<dbReference type="Gene3D" id="3.30.70.1430">
    <property type="entry name" value="Multidrug efflux transporter AcrB pore domain"/>
    <property type="match status" value="2"/>
</dbReference>
<dbReference type="Gene3D" id="3.30.70.1440">
    <property type="entry name" value="Multidrug efflux transporter AcrB pore domain"/>
    <property type="match status" value="1"/>
</dbReference>
<keyword evidence="3" id="KW-1185">Reference proteome</keyword>
<proteinExistence type="predicted"/>
<dbReference type="InterPro" id="IPR001036">
    <property type="entry name" value="Acrflvin-R"/>
</dbReference>
<feature type="transmembrane region" description="Helical" evidence="1">
    <location>
        <begin position="360"/>
        <end position="380"/>
    </location>
</feature>
<feature type="transmembrane region" description="Helical" evidence="1">
    <location>
        <begin position="428"/>
        <end position="449"/>
    </location>
</feature>
<dbReference type="Pfam" id="PF00873">
    <property type="entry name" value="ACR_tran"/>
    <property type="match status" value="1"/>
</dbReference>
<organism evidence="2 3">
    <name type="scientific">Faecalibacter bovis</name>
    <dbReference type="NCBI Taxonomy" id="2898187"/>
    <lineage>
        <taxon>Bacteria</taxon>
        <taxon>Pseudomonadati</taxon>
        <taxon>Bacteroidota</taxon>
        <taxon>Flavobacteriia</taxon>
        <taxon>Flavobacteriales</taxon>
        <taxon>Weeksellaceae</taxon>
        <taxon>Faecalibacter</taxon>
    </lineage>
</organism>
<dbReference type="SUPFAM" id="SSF82866">
    <property type="entry name" value="Multidrug efflux transporter AcrB transmembrane domain"/>
    <property type="match status" value="2"/>
</dbReference>
<feature type="transmembrane region" description="Helical" evidence="1">
    <location>
        <begin position="386"/>
        <end position="407"/>
    </location>
</feature>
<feature type="transmembrane region" description="Helical" evidence="1">
    <location>
        <begin position="455"/>
        <end position="485"/>
    </location>
</feature>
<dbReference type="RefSeq" id="WP_230475726.1">
    <property type="nucleotide sequence ID" value="NZ_CP072842.1"/>
</dbReference>
<gene>
    <name evidence="2" type="ORF">J9309_09900</name>
</gene>
<feature type="transmembrane region" description="Helical" evidence="1">
    <location>
        <begin position="919"/>
        <end position="941"/>
    </location>
</feature>
<dbReference type="EMBL" id="CP072842">
    <property type="protein sequence ID" value="QTV05101.1"/>
    <property type="molecule type" value="Genomic_DNA"/>
</dbReference>
<feature type="transmembrane region" description="Helical" evidence="1">
    <location>
        <begin position="962"/>
        <end position="983"/>
    </location>
</feature>
<keyword evidence="1" id="KW-0472">Membrane</keyword>